<dbReference type="Proteomes" id="UP000007967">
    <property type="component" value="Chromosome"/>
</dbReference>
<dbReference type="RefSeq" id="WP_012922124.1">
    <property type="nucleotide sequence ID" value="NC_013729.1"/>
</dbReference>
<gene>
    <name evidence="1" type="ordered locus">Kfla_4548</name>
</gene>
<evidence type="ECO:0000313" key="2">
    <source>
        <dbReference type="Proteomes" id="UP000007967"/>
    </source>
</evidence>
<evidence type="ECO:0000313" key="1">
    <source>
        <dbReference type="EMBL" id="ADB33570.1"/>
    </source>
</evidence>
<protein>
    <submittedName>
        <fullName evidence="1">Uncharacterized protein</fullName>
    </submittedName>
</protein>
<organism evidence="1 2">
    <name type="scientific">Kribbella flavida (strain DSM 17836 / JCM 10339 / NBRC 14399)</name>
    <dbReference type="NCBI Taxonomy" id="479435"/>
    <lineage>
        <taxon>Bacteria</taxon>
        <taxon>Bacillati</taxon>
        <taxon>Actinomycetota</taxon>
        <taxon>Actinomycetes</taxon>
        <taxon>Propionibacteriales</taxon>
        <taxon>Kribbellaceae</taxon>
        <taxon>Kribbella</taxon>
    </lineage>
</organism>
<accession>D2PXW4</accession>
<dbReference type="EMBL" id="CP001736">
    <property type="protein sequence ID" value="ADB33570.1"/>
    <property type="molecule type" value="Genomic_DNA"/>
</dbReference>
<dbReference type="OrthoDB" id="9994006at2"/>
<reference evidence="2" key="1">
    <citation type="submission" date="2009-09" db="EMBL/GenBank/DDBJ databases">
        <title>The complete genome of Kribbella flavida DSM 17836.</title>
        <authorList>
            <consortium name="US DOE Joint Genome Institute (JGI-PGF)"/>
            <person name="Lucas S."/>
            <person name="Copeland A."/>
            <person name="Lapidus A."/>
            <person name="Glavina del Rio T."/>
            <person name="Dalin E."/>
            <person name="Tice H."/>
            <person name="Bruce D."/>
            <person name="Goodwin L."/>
            <person name="Pitluck S."/>
            <person name="Kyrpides N."/>
            <person name="Mavromatis K."/>
            <person name="Ivanova N."/>
            <person name="Saunders E."/>
            <person name="Brettin T."/>
            <person name="Detter J.C."/>
            <person name="Han C."/>
            <person name="Larimer F."/>
            <person name="Land M."/>
            <person name="Hauser L."/>
            <person name="Markowitz V."/>
            <person name="Cheng J.-F."/>
            <person name="Hugenholtz P."/>
            <person name="Woyke T."/>
            <person name="Wu D."/>
            <person name="Pukall R."/>
            <person name="Klenk H.-P."/>
            <person name="Eisen J.A."/>
        </authorList>
    </citation>
    <scope>NUCLEOTIDE SEQUENCE [LARGE SCALE GENOMIC DNA]</scope>
    <source>
        <strain evidence="2">DSM 17836 / JCM 10339 / NBRC 14399</strain>
    </source>
</reference>
<dbReference type="KEGG" id="kfl:Kfla_4548"/>
<keyword evidence="2" id="KW-1185">Reference proteome</keyword>
<name>D2PXW4_KRIFD</name>
<dbReference type="AlphaFoldDB" id="D2PXW4"/>
<proteinExistence type="predicted"/>
<dbReference type="HOGENOM" id="CLU_1747237_0_0_11"/>
<sequence length="149" mass="16190">MRYAVRGDADMASMAGAKRSTAVEGASCRIRLEWRPVVSIAFGSSMLGTLAGKLFDRGGAQSQTIRAGYADAVRALNPWGQFPLRIHRRVADSADTLARLEAFRAQTKESLVYSTGWGSSESAEGQWPIAYAQASWVWSTATAERFPLS</sequence>
<reference evidence="1 2" key="2">
    <citation type="journal article" date="2010" name="Stand. Genomic Sci.">
        <title>Complete genome sequence of Kribbella flavida type strain (IFO 14399).</title>
        <authorList>
            <person name="Pukall R."/>
            <person name="Lapidus A."/>
            <person name="Glavina Del Rio T."/>
            <person name="Copeland A."/>
            <person name="Tice H."/>
            <person name="Cheng J.-F."/>
            <person name="Lucas S."/>
            <person name="Chen F."/>
            <person name="Nolan M."/>
            <person name="LaButti K."/>
            <person name="Pati A."/>
            <person name="Ivanova N."/>
            <person name="Mavrommatis K."/>
            <person name="Mikhailova N."/>
            <person name="Pitluck S."/>
            <person name="Bruce D."/>
            <person name="Goodwin L."/>
            <person name="Land M."/>
            <person name="Hauser L."/>
            <person name="Chang Y.-J."/>
            <person name="Jeffries C.D."/>
            <person name="Chen A."/>
            <person name="Palaniappan K."/>
            <person name="Chain P."/>
            <person name="Rohde M."/>
            <person name="Goeker M."/>
            <person name="Bristow J."/>
            <person name="Eisen J.A."/>
            <person name="Markowitz V."/>
            <person name="Hugenholtz P."/>
            <person name="Kyrpides N.C."/>
            <person name="Klenk H.-P."/>
            <person name="Brettin T."/>
        </authorList>
    </citation>
    <scope>NUCLEOTIDE SEQUENCE [LARGE SCALE GENOMIC DNA]</scope>
    <source>
        <strain evidence="2">DSM 17836 / JCM 10339 / NBRC 14399</strain>
    </source>
</reference>